<evidence type="ECO:0000256" key="7">
    <source>
        <dbReference type="ARBA" id="ARBA00022927"/>
    </source>
</evidence>
<dbReference type="Pfam" id="PF21305">
    <property type="entry name" value="type_II_gspD_N0"/>
    <property type="match status" value="1"/>
</dbReference>
<evidence type="ECO:0000256" key="9">
    <source>
        <dbReference type="ARBA" id="ARBA00023237"/>
    </source>
</evidence>
<comment type="subcellular location">
    <subcellularLocation>
        <location evidence="1 10">Cell outer membrane</location>
    </subcellularLocation>
</comment>
<evidence type="ECO:0000256" key="4">
    <source>
        <dbReference type="ARBA" id="ARBA00022452"/>
    </source>
</evidence>
<dbReference type="Pfam" id="PF03958">
    <property type="entry name" value="Secretin_N"/>
    <property type="match status" value="3"/>
</dbReference>
<keyword evidence="6 12" id="KW-0732">Signal</keyword>
<dbReference type="Proteomes" id="UP001595615">
    <property type="component" value="Unassembled WGS sequence"/>
</dbReference>
<keyword evidence="9" id="KW-0998">Cell outer membrane</keyword>
<dbReference type="InterPro" id="IPR049371">
    <property type="entry name" value="GspD-like_N0"/>
</dbReference>
<feature type="chain" id="PRO_5045809413" evidence="12">
    <location>
        <begin position="24"/>
        <end position="734"/>
    </location>
</feature>
<feature type="domain" description="NolW-like" evidence="14">
    <location>
        <begin position="179"/>
        <end position="245"/>
    </location>
</feature>
<evidence type="ECO:0000256" key="2">
    <source>
        <dbReference type="ARBA" id="ARBA00006980"/>
    </source>
</evidence>
<feature type="compositionally biased region" description="Pro residues" evidence="11">
    <location>
        <begin position="680"/>
        <end position="700"/>
    </location>
</feature>
<evidence type="ECO:0000313" key="17">
    <source>
        <dbReference type="Proteomes" id="UP001595615"/>
    </source>
</evidence>
<keyword evidence="3 10" id="KW-0813">Transport</keyword>
<evidence type="ECO:0000256" key="11">
    <source>
        <dbReference type="SAM" id="MobiDB-lite"/>
    </source>
</evidence>
<protein>
    <submittedName>
        <fullName evidence="16">Type II secretion system secretin GspD</fullName>
    </submittedName>
</protein>
<feature type="domain" description="GspD-like N0" evidence="15">
    <location>
        <begin position="25"/>
        <end position="95"/>
    </location>
</feature>
<evidence type="ECO:0000256" key="5">
    <source>
        <dbReference type="ARBA" id="ARBA00022692"/>
    </source>
</evidence>
<dbReference type="RefSeq" id="WP_380854912.1">
    <property type="nucleotide sequence ID" value="NZ_JBHRXV010000001.1"/>
</dbReference>
<dbReference type="InterPro" id="IPR050810">
    <property type="entry name" value="Bact_Secretion_Sys_Channel"/>
</dbReference>
<dbReference type="InterPro" id="IPR013356">
    <property type="entry name" value="T2SS_GspD"/>
</dbReference>
<dbReference type="NCBIfam" id="TIGR02517">
    <property type="entry name" value="type_II_gspD"/>
    <property type="match status" value="1"/>
</dbReference>
<evidence type="ECO:0000259" key="13">
    <source>
        <dbReference type="Pfam" id="PF00263"/>
    </source>
</evidence>
<feature type="region of interest" description="Disordered" evidence="11">
    <location>
        <begin position="676"/>
        <end position="716"/>
    </location>
</feature>
<dbReference type="PRINTS" id="PR00811">
    <property type="entry name" value="BCTERIALGSPD"/>
</dbReference>
<proteinExistence type="inferred from homology"/>
<evidence type="ECO:0000256" key="8">
    <source>
        <dbReference type="ARBA" id="ARBA00023136"/>
    </source>
</evidence>
<feature type="domain" description="NolW-like" evidence="14">
    <location>
        <begin position="117"/>
        <end position="177"/>
    </location>
</feature>
<evidence type="ECO:0000259" key="14">
    <source>
        <dbReference type="Pfam" id="PF03958"/>
    </source>
</evidence>
<sequence length="734" mass="76870">MNRRLTLFTAMALALAVPGAAQQTVNLRDADVRAYIQDVSRATGRTFIIDPRVTGKVTVVSERPLGRTEYFELFLATLRANGFVVVPATGGAYRVQPAFTAASSPTVRGGGDDRFVTEVIRLDAIDAASVIETVRPLVSKDGQVTANRSGNAIVVADFADNVRRVRALLGQLDRDRASTRVLPLKNAGAREIAQSLTQLVGPRGEGNTGVSIVAIDSSNSLALRGDPAAVARLAQIVDDLDKRAAAGTDVRVLFLEHADAEKLLPVLQQLVGQAVTMSSSSSTPGGATASSASAPATTTSMASSGGAAVVGGPGGTARAVVARYEGANALIIAAPSDMQRTLGEVVRQLDTRREQVLVEAIIVEISDQAARRLGVQFLLAGEPGSNIPFAATNYSNAAPNILTVGAAIAARELNTSTTTIDSGTVTTTTSGGVSDQLAQAAINSIIAAGGGFGGIATNVGRNGVFGAIINAVRSDTESNILSTPSVMTLDNQEAKLLVGQEIPITTGQALGDNFDNAFRTVQRQNVGIQLEVKPQINAGGAIKLFLRQEVSSIAGPVSNDNSELILNKREIETTVTVDDGEIIALGGLLDDNERKTIERIPILSSIPGLGELFKSRARSRTKTNLMVFIRPTILRSKADAQRLAAQRYGYVRDQQVQQNPKLEPTLEELVRDYMGTTAPVAPPPAPTPTAAPPTVRPAPVPGTTSSTTTTTQPAIIIPEVKTTTTIIQTPVPPK</sequence>
<feature type="signal peptide" evidence="12">
    <location>
        <begin position="1"/>
        <end position="23"/>
    </location>
</feature>
<evidence type="ECO:0000313" key="16">
    <source>
        <dbReference type="EMBL" id="MFC3710944.1"/>
    </source>
</evidence>
<gene>
    <name evidence="16" type="primary">gspD</name>
    <name evidence="16" type="ORF">ACFOMD_00055</name>
</gene>
<dbReference type="Gene3D" id="3.30.1370.120">
    <property type="match status" value="3"/>
</dbReference>
<keyword evidence="4" id="KW-1134">Transmembrane beta strand</keyword>
<dbReference type="InterPro" id="IPR001775">
    <property type="entry name" value="GspD/PilQ"/>
</dbReference>
<accession>A0ABV7X4A6</accession>
<comment type="similarity">
    <text evidence="2">Belongs to the bacterial secretin family. GSP D subfamily.</text>
</comment>
<dbReference type="PANTHER" id="PTHR30332">
    <property type="entry name" value="PROBABLE GENERAL SECRETION PATHWAY PROTEIN D"/>
    <property type="match status" value="1"/>
</dbReference>
<dbReference type="PANTHER" id="PTHR30332:SF24">
    <property type="entry name" value="SECRETIN GSPD-RELATED"/>
    <property type="match status" value="1"/>
</dbReference>
<evidence type="ECO:0000256" key="10">
    <source>
        <dbReference type="RuleBase" id="RU004004"/>
    </source>
</evidence>
<evidence type="ECO:0000259" key="15">
    <source>
        <dbReference type="Pfam" id="PF21305"/>
    </source>
</evidence>
<evidence type="ECO:0000256" key="12">
    <source>
        <dbReference type="SAM" id="SignalP"/>
    </source>
</evidence>
<dbReference type="InterPro" id="IPR004846">
    <property type="entry name" value="T2SS/T3SS_dom"/>
</dbReference>
<comment type="caution">
    <text evidence="16">The sequence shown here is derived from an EMBL/GenBank/DDBJ whole genome shotgun (WGS) entry which is preliminary data.</text>
</comment>
<keyword evidence="8" id="KW-0472">Membrane</keyword>
<feature type="region of interest" description="Disordered" evidence="11">
    <location>
        <begin position="277"/>
        <end position="305"/>
    </location>
</feature>
<feature type="domain" description="Type II/III secretion system secretin-like" evidence="13">
    <location>
        <begin position="472"/>
        <end position="635"/>
    </location>
</feature>
<feature type="domain" description="NolW-like" evidence="14">
    <location>
        <begin position="250"/>
        <end position="355"/>
    </location>
</feature>
<reference evidence="17" key="1">
    <citation type="journal article" date="2019" name="Int. J. Syst. Evol. Microbiol.">
        <title>The Global Catalogue of Microorganisms (GCM) 10K type strain sequencing project: providing services to taxonomists for standard genome sequencing and annotation.</title>
        <authorList>
            <consortium name="The Broad Institute Genomics Platform"/>
            <consortium name="The Broad Institute Genome Sequencing Center for Infectious Disease"/>
            <person name="Wu L."/>
            <person name="Ma J."/>
        </authorList>
    </citation>
    <scope>NUCLEOTIDE SEQUENCE [LARGE SCALE GENOMIC DNA]</scope>
    <source>
        <strain evidence="17">KCTC 42644</strain>
    </source>
</reference>
<dbReference type="InterPro" id="IPR005644">
    <property type="entry name" value="NolW-like"/>
</dbReference>
<organism evidence="16 17">
    <name type="scientific">Sphingoaurantiacus capsulatus</name>
    <dbReference type="NCBI Taxonomy" id="1771310"/>
    <lineage>
        <taxon>Bacteria</taxon>
        <taxon>Pseudomonadati</taxon>
        <taxon>Pseudomonadota</taxon>
        <taxon>Alphaproteobacteria</taxon>
        <taxon>Sphingomonadales</taxon>
        <taxon>Sphingosinicellaceae</taxon>
        <taxon>Sphingoaurantiacus</taxon>
    </lineage>
</organism>
<feature type="compositionally biased region" description="Low complexity" evidence="11">
    <location>
        <begin position="701"/>
        <end position="711"/>
    </location>
</feature>
<keyword evidence="5" id="KW-0812">Transmembrane</keyword>
<keyword evidence="17" id="KW-1185">Reference proteome</keyword>
<keyword evidence="7" id="KW-0653">Protein transport</keyword>
<name>A0ABV7X4A6_9SPHN</name>
<evidence type="ECO:0000256" key="6">
    <source>
        <dbReference type="ARBA" id="ARBA00022729"/>
    </source>
</evidence>
<dbReference type="InterPro" id="IPR038591">
    <property type="entry name" value="NolW-like_sf"/>
</dbReference>
<evidence type="ECO:0000256" key="1">
    <source>
        <dbReference type="ARBA" id="ARBA00004442"/>
    </source>
</evidence>
<dbReference type="Pfam" id="PF00263">
    <property type="entry name" value="Secretin"/>
    <property type="match status" value="1"/>
</dbReference>
<dbReference type="EMBL" id="JBHRXV010000001">
    <property type="protein sequence ID" value="MFC3710944.1"/>
    <property type="molecule type" value="Genomic_DNA"/>
</dbReference>
<evidence type="ECO:0000256" key="3">
    <source>
        <dbReference type="ARBA" id="ARBA00022448"/>
    </source>
</evidence>